<dbReference type="InterPro" id="IPR001127">
    <property type="entry name" value="PTS_EIIA_1_perm"/>
</dbReference>
<evidence type="ECO:0000313" key="11">
    <source>
        <dbReference type="Proteomes" id="UP000480929"/>
    </source>
</evidence>
<evidence type="ECO:0000256" key="2">
    <source>
        <dbReference type="ARBA" id="ARBA00022448"/>
    </source>
</evidence>
<dbReference type="PROSITE" id="PS51093">
    <property type="entry name" value="PTS_EIIA_TYPE_1"/>
    <property type="match status" value="1"/>
</dbReference>
<organism evidence="8 10">
    <name type="scientific">Holdemania massiliensis</name>
    <dbReference type="NCBI Taxonomy" id="1468449"/>
    <lineage>
        <taxon>Bacteria</taxon>
        <taxon>Bacillati</taxon>
        <taxon>Bacillota</taxon>
        <taxon>Erysipelotrichia</taxon>
        <taxon>Erysipelotrichales</taxon>
        <taxon>Erysipelotrichaceae</taxon>
        <taxon>Holdemania</taxon>
    </lineage>
</organism>
<comment type="subcellular location">
    <subcellularLocation>
        <location evidence="1">Cytoplasm</location>
    </subcellularLocation>
</comment>
<dbReference type="PANTHER" id="PTHR45008:SF1">
    <property type="entry name" value="PTS SYSTEM GLUCOSE-SPECIFIC EIIA COMPONENT"/>
    <property type="match status" value="1"/>
</dbReference>
<dbReference type="Proteomes" id="UP000433575">
    <property type="component" value="Unassembled WGS sequence"/>
</dbReference>
<protein>
    <submittedName>
        <fullName evidence="8">PTS glucose transporter subunit IIA</fullName>
    </submittedName>
</protein>
<dbReference type="GO" id="GO:0016301">
    <property type="term" value="F:kinase activity"/>
    <property type="evidence" value="ECO:0007669"/>
    <property type="project" value="UniProtKB-KW"/>
</dbReference>
<sequence length="158" mass="17339">MFNLFKKPVRCEIVSPVDGISIPLEEVPDPVFAQKMMGEGIGFRYAGEWVASPMNATVLLVAETRHAVGLKGANGAEVLLHIGMDTVELQGRGLEVFVKPGKKVKAGDPLVRIDRAFMEQKQIDLTTMIVVTNSREYRVEIMPTGQVKTGDLVLCADR</sequence>
<dbReference type="SUPFAM" id="SSF51261">
    <property type="entry name" value="Duplicated hybrid motif"/>
    <property type="match status" value="1"/>
</dbReference>
<dbReference type="RefSeq" id="WP_154238461.1">
    <property type="nucleotide sequence ID" value="NZ_CALJPI010000233.1"/>
</dbReference>
<dbReference type="PROSITE" id="PS00371">
    <property type="entry name" value="PTS_EIIA_TYPE_1_HIS"/>
    <property type="match status" value="1"/>
</dbReference>
<accession>A0A6N7S5C8</accession>
<evidence type="ECO:0000256" key="1">
    <source>
        <dbReference type="ARBA" id="ARBA00004496"/>
    </source>
</evidence>
<dbReference type="EMBL" id="WKPJ01000008">
    <property type="protein sequence ID" value="MSA89093.1"/>
    <property type="molecule type" value="Genomic_DNA"/>
</dbReference>
<keyword evidence="3 8" id="KW-0762">Sugar transport</keyword>
<evidence type="ECO:0000313" key="8">
    <source>
        <dbReference type="EMBL" id="MSA89093.1"/>
    </source>
</evidence>
<evidence type="ECO:0000313" key="9">
    <source>
        <dbReference type="EMBL" id="MSC32905.1"/>
    </source>
</evidence>
<feature type="domain" description="PTS EIIA type-1" evidence="7">
    <location>
        <begin position="29"/>
        <end position="133"/>
    </location>
</feature>
<dbReference type="InterPro" id="IPR050890">
    <property type="entry name" value="PTS_EIIA_component"/>
</dbReference>
<dbReference type="FunFam" id="2.70.70.10:FF:000001">
    <property type="entry name" value="PTS system glucose-specific IIA component"/>
    <property type="match status" value="1"/>
</dbReference>
<evidence type="ECO:0000256" key="3">
    <source>
        <dbReference type="ARBA" id="ARBA00022597"/>
    </source>
</evidence>
<evidence type="ECO:0000256" key="4">
    <source>
        <dbReference type="ARBA" id="ARBA00022679"/>
    </source>
</evidence>
<evidence type="ECO:0000256" key="5">
    <source>
        <dbReference type="ARBA" id="ARBA00022683"/>
    </source>
</evidence>
<dbReference type="GO" id="GO:0009401">
    <property type="term" value="P:phosphoenolpyruvate-dependent sugar phosphotransferase system"/>
    <property type="evidence" value="ECO:0007669"/>
    <property type="project" value="UniProtKB-KW"/>
</dbReference>
<keyword evidence="5" id="KW-0598">Phosphotransferase system</keyword>
<proteinExistence type="predicted"/>
<dbReference type="Gene3D" id="2.70.70.10">
    <property type="entry name" value="Glucose Permease (Domain IIA)"/>
    <property type="match status" value="1"/>
</dbReference>
<comment type="caution">
    <text evidence="8">The sequence shown here is derived from an EMBL/GenBank/DDBJ whole genome shotgun (WGS) entry which is preliminary data.</text>
</comment>
<dbReference type="Proteomes" id="UP000480929">
    <property type="component" value="Unassembled WGS sequence"/>
</dbReference>
<reference evidence="10 11" key="1">
    <citation type="journal article" date="2019" name="Nat. Med.">
        <title>A library of human gut bacterial isolates paired with longitudinal multiomics data enables mechanistic microbiome research.</title>
        <authorList>
            <person name="Poyet M."/>
            <person name="Groussin M."/>
            <person name="Gibbons S.M."/>
            <person name="Avila-Pacheco J."/>
            <person name="Jiang X."/>
            <person name="Kearney S.M."/>
            <person name="Perrotta A.R."/>
            <person name="Berdy B."/>
            <person name="Zhao S."/>
            <person name="Lieberman T.D."/>
            <person name="Swanson P.K."/>
            <person name="Smith M."/>
            <person name="Roesemann S."/>
            <person name="Alexander J.E."/>
            <person name="Rich S.A."/>
            <person name="Livny J."/>
            <person name="Vlamakis H."/>
            <person name="Clish C."/>
            <person name="Bullock K."/>
            <person name="Deik A."/>
            <person name="Scott J."/>
            <person name="Pierce K.A."/>
            <person name="Xavier R.J."/>
            <person name="Alm E.J."/>
        </authorList>
    </citation>
    <scope>NUCLEOTIDE SEQUENCE [LARGE SCALE GENOMIC DNA]</scope>
    <source>
        <strain evidence="8 10">BIOML-A4</strain>
        <strain evidence="9 11">BIOML-A5</strain>
    </source>
</reference>
<dbReference type="PANTHER" id="PTHR45008">
    <property type="entry name" value="PTS SYSTEM GLUCOSE-SPECIFIC EIIA COMPONENT"/>
    <property type="match status" value="1"/>
</dbReference>
<evidence type="ECO:0000256" key="6">
    <source>
        <dbReference type="ARBA" id="ARBA00022777"/>
    </source>
</evidence>
<evidence type="ECO:0000259" key="7">
    <source>
        <dbReference type="PROSITE" id="PS51093"/>
    </source>
</evidence>
<evidence type="ECO:0000313" key="10">
    <source>
        <dbReference type="Proteomes" id="UP000433575"/>
    </source>
</evidence>
<dbReference type="EMBL" id="WKPI01000009">
    <property type="protein sequence ID" value="MSC32905.1"/>
    <property type="molecule type" value="Genomic_DNA"/>
</dbReference>
<dbReference type="OrthoDB" id="92465at2"/>
<name>A0A6N7S5C8_9FIRM</name>
<gene>
    <name evidence="9" type="ORF">GKD88_07205</name>
    <name evidence="8" type="ORF">GKE08_07120</name>
</gene>
<dbReference type="AlphaFoldDB" id="A0A6N7S5C8"/>
<keyword evidence="4" id="KW-0808">Transferase</keyword>
<dbReference type="InterPro" id="IPR011055">
    <property type="entry name" value="Dup_hybrid_motif"/>
</dbReference>
<dbReference type="Pfam" id="PF00358">
    <property type="entry name" value="PTS_EIIA_1"/>
    <property type="match status" value="1"/>
</dbReference>
<keyword evidence="6" id="KW-0418">Kinase</keyword>
<keyword evidence="11" id="KW-1185">Reference proteome</keyword>
<keyword evidence="2" id="KW-0813">Transport</keyword>
<dbReference type="GO" id="GO:0005737">
    <property type="term" value="C:cytoplasm"/>
    <property type="evidence" value="ECO:0007669"/>
    <property type="project" value="UniProtKB-SubCell"/>
</dbReference>
<dbReference type="NCBIfam" id="TIGR00830">
    <property type="entry name" value="PTBA"/>
    <property type="match status" value="1"/>
</dbReference>